<name>A0A0C2WLG0_SERVB</name>
<organism evidence="2 3">
    <name type="scientific">Serendipita vermifera MAFF 305830</name>
    <dbReference type="NCBI Taxonomy" id="933852"/>
    <lineage>
        <taxon>Eukaryota</taxon>
        <taxon>Fungi</taxon>
        <taxon>Dikarya</taxon>
        <taxon>Basidiomycota</taxon>
        <taxon>Agaricomycotina</taxon>
        <taxon>Agaricomycetes</taxon>
        <taxon>Sebacinales</taxon>
        <taxon>Serendipitaceae</taxon>
        <taxon>Serendipita</taxon>
    </lineage>
</organism>
<proteinExistence type="predicted"/>
<dbReference type="HOGENOM" id="CLU_639623_0_0_1"/>
<dbReference type="OrthoDB" id="3244922at2759"/>
<feature type="region of interest" description="Disordered" evidence="1">
    <location>
        <begin position="157"/>
        <end position="183"/>
    </location>
</feature>
<dbReference type="EMBL" id="KN824301">
    <property type="protein sequence ID" value="KIM27138.1"/>
    <property type="molecule type" value="Genomic_DNA"/>
</dbReference>
<evidence type="ECO:0000313" key="2">
    <source>
        <dbReference type="EMBL" id="KIM27138.1"/>
    </source>
</evidence>
<gene>
    <name evidence="2" type="ORF">M408DRAFT_330247</name>
</gene>
<reference evidence="3" key="2">
    <citation type="submission" date="2015-01" db="EMBL/GenBank/DDBJ databases">
        <title>Evolutionary Origins and Diversification of the Mycorrhizal Mutualists.</title>
        <authorList>
            <consortium name="DOE Joint Genome Institute"/>
            <consortium name="Mycorrhizal Genomics Consortium"/>
            <person name="Kohler A."/>
            <person name="Kuo A."/>
            <person name="Nagy L.G."/>
            <person name="Floudas D."/>
            <person name="Copeland A."/>
            <person name="Barry K.W."/>
            <person name="Cichocki N."/>
            <person name="Veneault-Fourrey C."/>
            <person name="LaButti K."/>
            <person name="Lindquist E.A."/>
            <person name="Lipzen A."/>
            <person name="Lundell T."/>
            <person name="Morin E."/>
            <person name="Murat C."/>
            <person name="Riley R."/>
            <person name="Ohm R."/>
            <person name="Sun H."/>
            <person name="Tunlid A."/>
            <person name="Henrissat B."/>
            <person name="Grigoriev I.V."/>
            <person name="Hibbett D.S."/>
            <person name="Martin F."/>
        </authorList>
    </citation>
    <scope>NUCLEOTIDE SEQUENCE [LARGE SCALE GENOMIC DNA]</scope>
    <source>
        <strain evidence="3">MAFF 305830</strain>
    </source>
</reference>
<protein>
    <submittedName>
        <fullName evidence="2">Uncharacterized protein</fullName>
    </submittedName>
</protein>
<evidence type="ECO:0000313" key="3">
    <source>
        <dbReference type="Proteomes" id="UP000054097"/>
    </source>
</evidence>
<sequence>MDMPKLHIGIWELGDRRLTASKDETHNHILKYVHGNPIISQYNILPTSIKQSQDWEALLGWRQPSQLSQALSRPTLNHDILTAIFNQLIDSSSTSQKSFSSLFRAEPYHGNNSLDTLQACILVSKAWYAAAVKFLSYTAVIELEHLGEELTKWKGWDSGPDATGAEDASSSTEDTERKPTGGTRRKEWVRRLVLVGGGMASIFSPNTSTYPLRNLWNVFPYVQHVEIFGLGWGTEGLLGFSQAGRGPFPSPTNTLPFSRIQSLQITAMSEHLLRGVTPGQNFLDGAKFWSCLPSLNRLSLRGMTYRISPNSLVIPGNPDPSLAVTSQNSLRHQKNGPCTPYKTPSYSLRELVLERCTLSLATLRWLVGSRSFATLAALEIESCTFWDDEDPEGIWSGDDEDPSTQSQEAFDDMLARLSLNLSVHISKKP</sequence>
<dbReference type="Proteomes" id="UP000054097">
    <property type="component" value="Unassembled WGS sequence"/>
</dbReference>
<dbReference type="AlphaFoldDB" id="A0A0C2WLG0"/>
<accession>A0A0C2WLG0</accession>
<feature type="compositionally biased region" description="Basic and acidic residues" evidence="1">
    <location>
        <begin position="174"/>
        <end position="183"/>
    </location>
</feature>
<keyword evidence="3" id="KW-1185">Reference proteome</keyword>
<reference evidence="2 3" key="1">
    <citation type="submission" date="2014-04" db="EMBL/GenBank/DDBJ databases">
        <authorList>
            <consortium name="DOE Joint Genome Institute"/>
            <person name="Kuo A."/>
            <person name="Zuccaro A."/>
            <person name="Kohler A."/>
            <person name="Nagy L.G."/>
            <person name="Floudas D."/>
            <person name="Copeland A."/>
            <person name="Barry K.W."/>
            <person name="Cichocki N."/>
            <person name="Veneault-Fourrey C."/>
            <person name="LaButti K."/>
            <person name="Lindquist E.A."/>
            <person name="Lipzen A."/>
            <person name="Lundell T."/>
            <person name="Morin E."/>
            <person name="Murat C."/>
            <person name="Sun H."/>
            <person name="Tunlid A."/>
            <person name="Henrissat B."/>
            <person name="Grigoriev I.V."/>
            <person name="Hibbett D.S."/>
            <person name="Martin F."/>
            <person name="Nordberg H.P."/>
            <person name="Cantor M.N."/>
            <person name="Hua S.X."/>
        </authorList>
    </citation>
    <scope>NUCLEOTIDE SEQUENCE [LARGE SCALE GENOMIC DNA]</scope>
    <source>
        <strain evidence="2 3">MAFF 305830</strain>
    </source>
</reference>
<evidence type="ECO:0000256" key="1">
    <source>
        <dbReference type="SAM" id="MobiDB-lite"/>
    </source>
</evidence>